<reference evidence="4" key="1">
    <citation type="journal article" date="2020" name="Nature">
        <title>Giant virus diversity and host interactions through global metagenomics.</title>
        <authorList>
            <person name="Schulz F."/>
            <person name="Roux S."/>
            <person name="Paez-Espino D."/>
            <person name="Jungbluth S."/>
            <person name="Walsh D.A."/>
            <person name="Denef V.J."/>
            <person name="McMahon K.D."/>
            <person name="Konstantinidis K.T."/>
            <person name="Eloe-Fadrosh E.A."/>
            <person name="Kyrpides N.C."/>
            <person name="Woyke T."/>
        </authorList>
    </citation>
    <scope>NUCLEOTIDE SEQUENCE</scope>
    <source>
        <strain evidence="4">GVMAG-M-3300023174-111</strain>
    </source>
</reference>
<accession>A0A6C0D385</accession>
<dbReference type="Pfam" id="PF08212">
    <property type="entry name" value="Lipocalin_2"/>
    <property type="match status" value="1"/>
</dbReference>
<evidence type="ECO:0000256" key="2">
    <source>
        <dbReference type="PIRNR" id="PIRNR036893"/>
    </source>
</evidence>
<proteinExistence type="inferred from homology"/>
<dbReference type="InterPro" id="IPR022272">
    <property type="entry name" value="Lipocalin_CS"/>
</dbReference>
<dbReference type="PANTHER" id="PTHR10612">
    <property type="entry name" value="APOLIPOPROTEIN D"/>
    <property type="match status" value="1"/>
</dbReference>
<name>A0A6C0D385_9ZZZZ</name>
<evidence type="ECO:0000259" key="3">
    <source>
        <dbReference type="Pfam" id="PF08212"/>
    </source>
</evidence>
<dbReference type="InterPro" id="IPR012674">
    <property type="entry name" value="Calycin"/>
</dbReference>
<dbReference type="GO" id="GO:0006950">
    <property type="term" value="P:response to stress"/>
    <property type="evidence" value="ECO:0007669"/>
    <property type="project" value="UniProtKB-ARBA"/>
</dbReference>
<dbReference type="PIRSF" id="PIRSF036893">
    <property type="entry name" value="Lipocalin_ApoD"/>
    <property type="match status" value="1"/>
</dbReference>
<sequence length="185" mass="20858">MYSYFTIALFCVSFFCSGLGLSLNEPNPNNFTTVTELNVSQYTGHWYQVYAAPVDFTFQGPGKCITADYGIIGNNNVSVYNYQENLQTGSPESISGYAFYKNLSEPGQLSVYLEGAPFIAPYWVLNLGPVSNNEYAWSIISVPFGSSLWVLARNVEIFFSKYDDDVVKLLNQYGFKYFIVEQDEC</sequence>
<dbReference type="InterPro" id="IPR022271">
    <property type="entry name" value="Lipocalin_ApoD"/>
</dbReference>
<comment type="similarity">
    <text evidence="1 2">Belongs to the calycin superfamily. Lipocalin family.</text>
</comment>
<dbReference type="EMBL" id="MN739530">
    <property type="protein sequence ID" value="QHT10977.1"/>
    <property type="molecule type" value="Genomic_DNA"/>
</dbReference>
<protein>
    <recommendedName>
        <fullName evidence="3">Lipocalin/cytosolic fatty-acid binding domain-containing protein</fullName>
    </recommendedName>
</protein>
<evidence type="ECO:0000313" key="4">
    <source>
        <dbReference type="EMBL" id="QHT10977.1"/>
    </source>
</evidence>
<dbReference type="PANTHER" id="PTHR10612:SF34">
    <property type="entry name" value="APOLIPOPROTEIN D"/>
    <property type="match status" value="1"/>
</dbReference>
<dbReference type="CDD" id="cd19438">
    <property type="entry name" value="lipocalin_Blc-like"/>
    <property type="match status" value="1"/>
</dbReference>
<dbReference type="AlphaFoldDB" id="A0A6C0D385"/>
<feature type="domain" description="Lipocalin/cytosolic fatty-acid binding" evidence="3">
    <location>
        <begin position="37"/>
        <end position="164"/>
    </location>
</feature>
<dbReference type="InterPro" id="IPR000566">
    <property type="entry name" value="Lipocln_cytosolic_FA-bd_dom"/>
</dbReference>
<dbReference type="Gene3D" id="2.40.128.20">
    <property type="match status" value="1"/>
</dbReference>
<evidence type="ECO:0000256" key="1">
    <source>
        <dbReference type="ARBA" id="ARBA00006889"/>
    </source>
</evidence>
<dbReference type="InterPro" id="IPR047202">
    <property type="entry name" value="Lipocalin_Blc-like_dom"/>
</dbReference>
<dbReference type="PROSITE" id="PS00213">
    <property type="entry name" value="LIPOCALIN"/>
    <property type="match status" value="1"/>
</dbReference>
<organism evidence="4">
    <name type="scientific">viral metagenome</name>
    <dbReference type="NCBI Taxonomy" id="1070528"/>
    <lineage>
        <taxon>unclassified sequences</taxon>
        <taxon>metagenomes</taxon>
        <taxon>organismal metagenomes</taxon>
    </lineage>
</organism>
<dbReference type="SUPFAM" id="SSF50814">
    <property type="entry name" value="Lipocalins"/>
    <property type="match status" value="1"/>
</dbReference>